<name>A0A222G628_9GAMM</name>
<organism evidence="1 2">
    <name type="scientific">Cognaticolwellia beringensis</name>
    <dbReference type="NCBI Taxonomy" id="1967665"/>
    <lineage>
        <taxon>Bacteria</taxon>
        <taxon>Pseudomonadati</taxon>
        <taxon>Pseudomonadota</taxon>
        <taxon>Gammaproteobacteria</taxon>
        <taxon>Alteromonadales</taxon>
        <taxon>Colwelliaceae</taxon>
        <taxon>Cognaticolwellia</taxon>
    </lineage>
</organism>
<dbReference type="EMBL" id="CP020465">
    <property type="protein sequence ID" value="ASP46804.1"/>
    <property type="molecule type" value="Genomic_DNA"/>
</dbReference>
<dbReference type="Proteomes" id="UP000202259">
    <property type="component" value="Chromosome"/>
</dbReference>
<proteinExistence type="predicted"/>
<accession>A0A222G628</accession>
<sequence>MQFLSEFYEAVALTKGDNLYYDATMGQTLASTCQTVDKKPVPVRLSTHDKAAMNLWCTRLSEMRGKRLV</sequence>
<protein>
    <submittedName>
        <fullName evidence="1">Uncharacterized protein</fullName>
    </submittedName>
</protein>
<reference evidence="1 2" key="1">
    <citation type="submission" date="2017-08" db="EMBL/GenBank/DDBJ databases">
        <title>Complete genome of Colwellia sp. NB097-1, a psychrophile bacterium ioslated from Bering Sea.</title>
        <authorList>
            <person name="Chen X."/>
        </authorList>
    </citation>
    <scope>NUCLEOTIDE SEQUENCE [LARGE SCALE GENOMIC DNA]</scope>
    <source>
        <strain evidence="1 2">NB097-1</strain>
    </source>
</reference>
<dbReference type="KEGG" id="cber:B5D82_02805"/>
<evidence type="ECO:0000313" key="1">
    <source>
        <dbReference type="EMBL" id="ASP46804.1"/>
    </source>
</evidence>
<keyword evidence="2" id="KW-1185">Reference proteome</keyword>
<evidence type="ECO:0000313" key="2">
    <source>
        <dbReference type="Proteomes" id="UP000202259"/>
    </source>
</evidence>
<dbReference type="AlphaFoldDB" id="A0A222G628"/>
<gene>
    <name evidence="1" type="ORF">B5D82_02805</name>
</gene>